<dbReference type="Gene3D" id="2.30.110.10">
    <property type="entry name" value="Electron Transport, Fmn-binding Protein, Chain A"/>
    <property type="match status" value="1"/>
</dbReference>
<dbReference type="RefSeq" id="WP_048807375.1">
    <property type="nucleotide sequence ID" value="NZ_JOIJ01000001.1"/>
</dbReference>
<comment type="caution">
    <text evidence="2">The sequence shown here is derived from an EMBL/GenBank/DDBJ whole genome shotgun (WGS) entry which is preliminary data.</text>
</comment>
<dbReference type="AlphaFoldDB" id="A0A660CKH7"/>
<dbReference type="GO" id="GO:0016491">
    <property type="term" value="F:oxidoreductase activity"/>
    <property type="evidence" value="ECO:0007669"/>
    <property type="project" value="InterPro"/>
</dbReference>
<protein>
    <submittedName>
        <fullName evidence="2">Deazaflavin-dependent oxidoreductase (Nitroreductase family)</fullName>
    </submittedName>
</protein>
<keyword evidence="3" id="KW-1185">Reference proteome</keyword>
<gene>
    <name evidence="2" type="ORF">JD82_03537</name>
</gene>
<dbReference type="EMBL" id="VLJV01000001">
    <property type="protein sequence ID" value="TWH21671.1"/>
    <property type="molecule type" value="Genomic_DNA"/>
</dbReference>
<reference evidence="2 3" key="1">
    <citation type="submission" date="2019-07" db="EMBL/GenBank/DDBJ databases">
        <title>R&amp;d 2014.</title>
        <authorList>
            <person name="Klenk H.-P."/>
        </authorList>
    </citation>
    <scope>NUCLEOTIDE SEQUENCE [LARGE SCALE GENOMIC DNA]</scope>
    <source>
        <strain evidence="2 3">DSM 43194</strain>
    </source>
</reference>
<name>A0A660CKH7_9PSEU</name>
<evidence type="ECO:0000313" key="3">
    <source>
        <dbReference type="Proteomes" id="UP000317303"/>
    </source>
</evidence>
<dbReference type="InterPro" id="IPR012349">
    <property type="entry name" value="Split_barrel_FMN-bd"/>
</dbReference>
<organism evidence="2 3">
    <name type="scientific">Prauserella rugosa</name>
    <dbReference type="NCBI Taxonomy" id="43354"/>
    <lineage>
        <taxon>Bacteria</taxon>
        <taxon>Bacillati</taxon>
        <taxon>Actinomycetota</taxon>
        <taxon>Actinomycetes</taxon>
        <taxon>Pseudonocardiales</taxon>
        <taxon>Pseudonocardiaceae</taxon>
        <taxon>Prauserella</taxon>
    </lineage>
</organism>
<evidence type="ECO:0000313" key="2">
    <source>
        <dbReference type="EMBL" id="TWH21671.1"/>
    </source>
</evidence>
<dbReference type="InterPro" id="IPR004378">
    <property type="entry name" value="F420H2_quin_Rdtase"/>
</dbReference>
<proteinExistence type="predicted"/>
<dbReference type="Proteomes" id="UP000317303">
    <property type="component" value="Unassembled WGS sequence"/>
</dbReference>
<sequence>MRRLLLAMLAVLAAAFGAFVVGMRRKSPVLQDRVRRFSKNYMTPAVLPTAGRAGQSNGVVHHRGRRSGREYSTPVTPVAITGGFLIALPYTARVDWARNILAAGRARVDFDGRGHEVTDPVVVPFAEVAHLLPRGSRIAAKVFALEEFLLLRTVDGES</sequence>
<accession>A0A660CKH7</accession>
<evidence type="ECO:0000256" key="1">
    <source>
        <dbReference type="SAM" id="MobiDB-lite"/>
    </source>
</evidence>
<dbReference type="NCBIfam" id="TIGR00026">
    <property type="entry name" value="hi_GC_TIGR00026"/>
    <property type="match status" value="1"/>
</dbReference>
<feature type="region of interest" description="Disordered" evidence="1">
    <location>
        <begin position="53"/>
        <end position="72"/>
    </location>
</feature>